<comment type="caution">
    <text evidence="1">The sequence shown here is derived from an EMBL/GenBank/DDBJ whole genome shotgun (WGS) entry which is preliminary data.</text>
</comment>
<protein>
    <recommendedName>
        <fullName evidence="3">SIR2-like domain-containing protein</fullName>
    </recommendedName>
</protein>
<dbReference type="RefSeq" id="WP_188531456.1">
    <property type="nucleotide sequence ID" value="NZ_BMGR01000008.1"/>
</dbReference>
<dbReference type="SUPFAM" id="SSF52467">
    <property type="entry name" value="DHS-like NAD/FAD-binding domain"/>
    <property type="match status" value="1"/>
</dbReference>
<dbReference type="Proteomes" id="UP000644756">
    <property type="component" value="Unassembled WGS sequence"/>
</dbReference>
<accession>A0A917D3Q5</accession>
<evidence type="ECO:0000313" key="2">
    <source>
        <dbReference type="Proteomes" id="UP000644756"/>
    </source>
</evidence>
<gene>
    <name evidence="1" type="ORF">GCM10010916_25530</name>
</gene>
<evidence type="ECO:0000313" key="1">
    <source>
        <dbReference type="EMBL" id="GGG07519.1"/>
    </source>
</evidence>
<sequence>MSLETLINTAATNLGIDEAAALEKINTVVEIGGFSAFSKDLLSNEFAEGEIDALLVMIREAGGLQSHYHYYCLEESWDGTVSNLDEQCEHCEWNIGEAEHHEIEEMFVLKRDFIESVRAHVLRGEEKRYLNTNFPKHLDMLAAEITDVIPFIGSGVSTPLGLPSWKGLLEIMNDGSFSDKAIEERFNDLIQEGDLLAAFDYLVAESYEFASYDQIKERIVEIIKERRKRETRVDDHNYADLAKLNSRFYITTNYDLLMSEFLSEESGVYTAPVCLTEIESIRKLMKGVNQVIHLHGHINKMDTMIVSNKDYEKLYDDQKLLITFSSIMNNNPLLFIGFSFADKFFVDLYERMISLVKSRHYIILPNADLETVRRFNEKNIKVISLNVKLDEGGWTDSEDYVKAIRVLIRYLTKIYLC</sequence>
<evidence type="ECO:0008006" key="3">
    <source>
        <dbReference type="Google" id="ProtNLM"/>
    </source>
</evidence>
<dbReference type="EMBL" id="BMGR01000008">
    <property type="protein sequence ID" value="GGG07519.1"/>
    <property type="molecule type" value="Genomic_DNA"/>
</dbReference>
<dbReference type="InterPro" id="IPR029035">
    <property type="entry name" value="DHS-like_NAD/FAD-binding_dom"/>
</dbReference>
<reference evidence="1" key="1">
    <citation type="journal article" date="2014" name="Int. J. Syst. Evol. Microbiol.">
        <title>Complete genome sequence of Corynebacterium casei LMG S-19264T (=DSM 44701T), isolated from a smear-ripened cheese.</title>
        <authorList>
            <consortium name="US DOE Joint Genome Institute (JGI-PGF)"/>
            <person name="Walter F."/>
            <person name="Albersmeier A."/>
            <person name="Kalinowski J."/>
            <person name="Ruckert C."/>
        </authorList>
    </citation>
    <scope>NUCLEOTIDE SEQUENCE</scope>
    <source>
        <strain evidence="1">CGMCC 1.12987</strain>
    </source>
</reference>
<name>A0A917D3Q5_9BACL</name>
<organism evidence="1 2">
    <name type="scientific">Paenibacillus abyssi</name>
    <dbReference type="NCBI Taxonomy" id="1340531"/>
    <lineage>
        <taxon>Bacteria</taxon>
        <taxon>Bacillati</taxon>
        <taxon>Bacillota</taxon>
        <taxon>Bacilli</taxon>
        <taxon>Bacillales</taxon>
        <taxon>Paenibacillaceae</taxon>
        <taxon>Paenibacillus</taxon>
    </lineage>
</organism>
<reference evidence="1" key="2">
    <citation type="submission" date="2020-09" db="EMBL/GenBank/DDBJ databases">
        <authorList>
            <person name="Sun Q."/>
            <person name="Zhou Y."/>
        </authorList>
    </citation>
    <scope>NUCLEOTIDE SEQUENCE</scope>
    <source>
        <strain evidence="1">CGMCC 1.12987</strain>
    </source>
</reference>
<dbReference type="AlphaFoldDB" id="A0A917D3Q5"/>
<proteinExistence type="predicted"/>
<dbReference type="Pfam" id="PF13289">
    <property type="entry name" value="SIR2_2"/>
    <property type="match status" value="1"/>
</dbReference>
<keyword evidence="2" id="KW-1185">Reference proteome</keyword>